<dbReference type="InterPro" id="IPR006059">
    <property type="entry name" value="SBP"/>
</dbReference>
<evidence type="ECO:0000256" key="5">
    <source>
        <dbReference type="ARBA" id="ARBA00023288"/>
    </source>
</evidence>
<keyword evidence="2 7" id="KW-0732">Signal</keyword>
<dbReference type="Pfam" id="PF01547">
    <property type="entry name" value="SBP_bac_1"/>
    <property type="match status" value="1"/>
</dbReference>
<keyword evidence="4" id="KW-0564">Palmitate</keyword>
<evidence type="ECO:0000256" key="7">
    <source>
        <dbReference type="SAM" id="SignalP"/>
    </source>
</evidence>
<feature type="region of interest" description="Disordered" evidence="6">
    <location>
        <begin position="28"/>
        <end position="53"/>
    </location>
</feature>
<dbReference type="InterPro" id="IPR050490">
    <property type="entry name" value="Bact_solute-bd_prot1"/>
</dbReference>
<organism evidence="8 9">
    <name type="scientific">Cohnella soli</name>
    <dbReference type="NCBI Taxonomy" id="425005"/>
    <lineage>
        <taxon>Bacteria</taxon>
        <taxon>Bacillati</taxon>
        <taxon>Bacillota</taxon>
        <taxon>Bacilli</taxon>
        <taxon>Bacillales</taxon>
        <taxon>Paenibacillaceae</taxon>
        <taxon>Cohnella</taxon>
    </lineage>
</organism>
<dbReference type="SUPFAM" id="SSF53850">
    <property type="entry name" value="Periplasmic binding protein-like II"/>
    <property type="match status" value="1"/>
</dbReference>
<accession>A0ABW0HWM2</accession>
<keyword evidence="1" id="KW-1003">Cell membrane</keyword>
<evidence type="ECO:0000256" key="4">
    <source>
        <dbReference type="ARBA" id="ARBA00023139"/>
    </source>
</evidence>
<comment type="caution">
    <text evidence="8">The sequence shown here is derived from an EMBL/GenBank/DDBJ whole genome shotgun (WGS) entry which is preliminary data.</text>
</comment>
<reference evidence="9" key="1">
    <citation type="journal article" date="2019" name="Int. J. Syst. Evol. Microbiol.">
        <title>The Global Catalogue of Microorganisms (GCM) 10K type strain sequencing project: providing services to taxonomists for standard genome sequencing and annotation.</title>
        <authorList>
            <consortium name="The Broad Institute Genomics Platform"/>
            <consortium name="The Broad Institute Genome Sequencing Center for Infectious Disease"/>
            <person name="Wu L."/>
            <person name="Ma J."/>
        </authorList>
    </citation>
    <scope>NUCLEOTIDE SEQUENCE [LARGE SCALE GENOMIC DNA]</scope>
    <source>
        <strain evidence="9">CGMCC 1.18575</strain>
    </source>
</reference>
<gene>
    <name evidence="8" type="ORF">ACFPOF_19505</name>
</gene>
<sequence length="447" mass="49488">MKKLGYTAAICLTTFALVASACGKGNNNDNTSSPAASPSGSSAPTASASAPPAKSDVTISYAAMQTQIKDIDKELAAKFEKETGIKVDIQAYPDDQYRDILKTKLATQEAPDIMLMDAGIIMRNYQPDKYLMDLSGESWVGKMKDWAINGSTVDGKLYGFNLFSVDGWGMLYNPEMFAKYNLQVPKTYADFVKVCQTLLDNGVTPIYENGKDGWHTPIWVTEVTPKALKTNPKLFDQLNSGEIKYSDVPEFKTALEQLSDLNKKGFFGKNVLSNDWDHGYEALATGKYAMNLVYTSYQQEVVKKFPDSKADTWKMFPIPLADNTGFGVSAGGEVQVVSKTTKHMDEIRKYWEFLMRDDNVKAYYNGHDNLGETSIKGLEVKPQTEGMKSMQQESGGDMPMSFEVATTFFDGATWGKASQDLLLNSTTPEKMLKQLDDNRAKSMALAK</sequence>
<feature type="compositionally biased region" description="Low complexity" evidence="6">
    <location>
        <begin position="32"/>
        <end position="53"/>
    </location>
</feature>
<feature type="chain" id="PRO_5045338307" evidence="7">
    <location>
        <begin position="22"/>
        <end position="447"/>
    </location>
</feature>
<dbReference type="PANTHER" id="PTHR43649:SF33">
    <property type="entry name" value="POLYGALACTURONAN_RHAMNOGALACTURONAN-BINDING PROTEIN YTCQ"/>
    <property type="match status" value="1"/>
</dbReference>
<feature type="signal peptide" evidence="7">
    <location>
        <begin position="1"/>
        <end position="21"/>
    </location>
</feature>
<dbReference type="EMBL" id="JBHSMI010000028">
    <property type="protein sequence ID" value="MFC5404933.1"/>
    <property type="molecule type" value="Genomic_DNA"/>
</dbReference>
<evidence type="ECO:0000256" key="3">
    <source>
        <dbReference type="ARBA" id="ARBA00023136"/>
    </source>
</evidence>
<name>A0ABW0HWM2_9BACL</name>
<evidence type="ECO:0000313" key="9">
    <source>
        <dbReference type="Proteomes" id="UP001596113"/>
    </source>
</evidence>
<evidence type="ECO:0000256" key="2">
    <source>
        <dbReference type="ARBA" id="ARBA00022729"/>
    </source>
</evidence>
<dbReference type="Gene3D" id="3.40.190.10">
    <property type="entry name" value="Periplasmic binding protein-like II"/>
    <property type="match status" value="2"/>
</dbReference>
<dbReference type="PROSITE" id="PS51257">
    <property type="entry name" value="PROKAR_LIPOPROTEIN"/>
    <property type="match status" value="1"/>
</dbReference>
<keyword evidence="9" id="KW-1185">Reference proteome</keyword>
<keyword evidence="3" id="KW-0472">Membrane</keyword>
<proteinExistence type="predicted"/>
<evidence type="ECO:0000256" key="6">
    <source>
        <dbReference type="SAM" id="MobiDB-lite"/>
    </source>
</evidence>
<protein>
    <submittedName>
        <fullName evidence="8">ABC transporter substrate-binding protein</fullName>
    </submittedName>
</protein>
<evidence type="ECO:0000313" key="8">
    <source>
        <dbReference type="EMBL" id="MFC5404933.1"/>
    </source>
</evidence>
<evidence type="ECO:0000256" key="1">
    <source>
        <dbReference type="ARBA" id="ARBA00022475"/>
    </source>
</evidence>
<dbReference type="RefSeq" id="WP_378135669.1">
    <property type="nucleotide sequence ID" value="NZ_JBHSMI010000028.1"/>
</dbReference>
<dbReference type="Proteomes" id="UP001596113">
    <property type="component" value="Unassembled WGS sequence"/>
</dbReference>
<keyword evidence="5" id="KW-0449">Lipoprotein</keyword>
<dbReference type="PANTHER" id="PTHR43649">
    <property type="entry name" value="ARABINOSE-BINDING PROTEIN-RELATED"/>
    <property type="match status" value="1"/>
</dbReference>